<keyword evidence="4" id="KW-0479">Metal-binding</keyword>
<keyword evidence="7" id="KW-1278">Translocase</keyword>
<dbReference type="InterPro" id="IPR001757">
    <property type="entry name" value="P_typ_ATPase"/>
</dbReference>
<dbReference type="InterPro" id="IPR059000">
    <property type="entry name" value="ATPase_P-type_domA"/>
</dbReference>
<keyword evidence="6" id="KW-0067">ATP-binding</keyword>
<dbReference type="Gene3D" id="3.40.50.1000">
    <property type="entry name" value="HAD superfamily/HAD-like"/>
    <property type="match status" value="1"/>
</dbReference>
<dbReference type="Pfam" id="PF00702">
    <property type="entry name" value="Hydrolase"/>
    <property type="match status" value="1"/>
</dbReference>
<dbReference type="SUPFAM" id="SSF81653">
    <property type="entry name" value="Calcium ATPase, transduction domain A"/>
    <property type="match status" value="1"/>
</dbReference>
<keyword evidence="3 10" id="KW-0812">Transmembrane</keyword>
<dbReference type="NCBIfam" id="TIGR01511">
    <property type="entry name" value="ATPase-IB1_Cu"/>
    <property type="match status" value="1"/>
</dbReference>
<dbReference type="Pfam" id="PF00403">
    <property type="entry name" value="HMA"/>
    <property type="match status" value="1"/>
</dbReference>
<keyword evidence="8 10" id="KW-1133">Transmembrane helix</keyword>
<gene>
    <name evidence="12" type="ORF">EGH25_10115</name>
</gene>
<dbReference type="GO" id="GO:0043682">
    <property type="term" value="F:P-type divalent copper transporter activity"/>
    <property type="evidence" value="ECO:0007669"/>
    <property type="project" value="TreeGrafter"/>
</dbReference>
<dbReference type="GO" id="GO:0005524">
    <property type="term" value="F:ATP binding"/>
    <property type="evidence" value="ECO:0007669"/>
    <property type="project" value="UniProtKB-KW"/>
</dbReference>
<evidence type="ECO:0000313" key="12">
    <source>
        <dbReference type="EMBL" id="MCX2819701.1"/>
    </source>
</evidence>
<feature type="transmembrane region" description="Helical" evidence="10">
    <location>
        <begin position="422"/>
        <end position="445"/>
    </location>
</feature>
<dbReference type="RefSeq" id="WP_266088204.1">
    <property type="nucleotide sequence ID" value="NZ_RKLV01000011.1"/>
</dbReference>
<dbReference type="NCBIfam" id="TIGR01494">
    <property type="entry name" value="ATPase_P-type"/>
    <property type="match status" value="1"/>
</dbReference>
<evidence type="ECO:0000256" key="6">
    <source>
        <dbReference type="ARBA" id="ARBA00022840"/>
    </source>
</evidence>
<feature type="transmembrane region" description="Helical" evidence="10">
    <location>
        <begin position="392"/>
        <end position="410"/>
    </location>
</feature>
<dbReference type="SUPFAM" id="SSF81665">
    <property type="entry name" value="Calcium ATPase, transmembrane domain M"/>
    <property type="match status" value="1"/>
</dbReference>
<dbReference type="SUPFAM" id="SSF56784">
    <property type="entry name" value="HAD-like"/>
    <property type="match status" value="1"/>
</dbReference>
<dbReference type="Pfam" id="PF00122">
    <property type="entry name" value="E1-E2_ATPase"/>
    <property type="match status" value="1"/>
</dbReference>
<accession>A0A9Q4C5N1</accession>
<proteinExistence type="inferred from homology"/>
<dbReference type="PRINTS" id="PR00119">
    <property type="entry name" value="CATATPASE"/>
</dbReference>
<dbReference type="InterPro" id="IPR027256">
    <property type="entry name" value="P-typ_ATPase_IB"/>
</dbReference>
<dbReference type="PANTHER" id="PTHR43520">
    <property type="entry name" value="ATP7, ISOFORM B"/>
    <property type="match status" value="1"/>
</dbReference>
<dbReference type="InterPro" id="IPR023299">
    <property type="entry name" value="ATPase_P-typ_cyto_dom_N"/>
</dbReference>
<dbReference type="GO" id="GO:0016887">
    <property type="term" value="F:ATP hydrolysis activity"/>
    <property type="evidence" value="ECO:0007669"/>
    <property type="project" value="InterPro"/>
</dbReference>
<evidence type="ECO:0000256" key="8">
    <source>
        <dbReference type="ARBA" id="ARBA00022989"/>
    </source>
</evidence>
<dbReference type="InterPro" id="IPR023298">
    <property type="entry name" value="ATPase_P-typ_TM_dom_sf"/>
</dbReference>
<dbReference type="NCBIfam" id="TIGR01525">
    <property type="entry name" value="ATPase-IB_hvy"/>
    <property type="match status" value="1"/>
</dbReference>
<dbReference type="Gene3D" id="3.40.1110.10">
    <property type="entry name" value="Calcium-transporting ATPase, cytoplasmic domain N"/>
    <property type="match status" value="1"/>
</dbReference>
<feature type="transmembrane region" description="Helical" evidence="10">
    <location>
        <begin position="179"/>
        <end position="196"/>
    </location>
</feature>
<dbReference type="InterPro" id="IPR023214">
    <property type="entry name" value="HAD_sf"/>
</dbReference>
<feature type="transmembrane region" description="Helical" evidence="10">
    <location>
        <begin position="217"/>
        <end position="235"/>
    </location>
</feature>
<name>A0A9Q4C5N1_9EURY</name>
<dbReference type="InterPro" id="IPR006121">
    <property type="entry name" value="HMA_dom"/>
</dbReference>
<dbReference type="InterPro" id="IPR008250">
    <property type="entry name" value="ATPase_P-typ_transduc_dom_A_sf"/>
</dbReference>
<comment type="subcellular location">
    <subcellularLocation>
        <location evidence="1">Endomembrane system</location>
        <topology evidence="1">Multi-pass membrane protein</topology>
    </subcellularLocation>
</comment>
<evidence type="ECO:0000256" key="1">
    <source>
        <dbReference type="ARBA" id="ARBA00004127"/>
    </source>
</evidence>
<evidence type="ECO:0000256" key="10">
    <source>
        <dbReference type="SAM" id="Phobius"/>
    </source>
</evidence>
<dbReference type="InterPro" id="IPR036163">
    <property type="entry name" value="HMA_dom_sf"/>
</dbReference>
<dbReference type="Gene3D" id="3.30.70.100">
    <property type="match status" value="1"/>
</dbReference>
<dbReference type="GO" id="GO:0012505">
    <property type="term" value="C:endomembrane system"/>
    <property type="evidence" value="ECO:0007669"/>
    <property type="project" value="UniProtKB-SubCell"/>
</dbReference>
<evidence type="ECO:0000256" key="9">
    <source>
        <dbReference type="ARBA" id="ARBA00023136"/>
    </source>
</evidence>
<keyword evidence="9 10" id="KW-0472">Membrane</keyword>
<dbReference type="Gene3D" id="2.70.150.10">
    <property type="entry name" value="Calcium-transporting ATPase, cytoplasmic transduction domain A"/>
    <property type="match status" value="1"/>
</dbReference>
<protein>
    <submittedName>
        <fullName evidence="12">Cation-translocating P-type ATPase</fullName>
    </submittedName>
</protein>
<dbReference type="PROSITE" id="PS00154">
    <property type="entry name" value="ATPASE_E1_E2"/>
    <property type="match status" value="1"/>
</dbReference>
<dbReference type="CDD" id="cd00371">
    <property type="entry name" value="HMA"/>
    <property type="match status" value="1"/>
</dbReference>
<feature type="domain" description="HMA" evidence="11">
    <location>
        <begin position="56"/>
        <end position="122"/>
    </location>
</feature>
<feature type="transmembrane region" description="Helical" evidence="10">
    <location>
        <begin position="241"/>
        <end position="259"/>
    </location>
</feature>
<evidence type="ECO:0000256" key="7">
    <source>
        <dbReference type="ARBA" id="ARBA00022967"/>
    </source>
</evidence>
<dbReference type="GO" id="GO:0005507">
    <property type="term" value="F:copper ion binding"/>
    <property type="evidence" value="ECO:0007669"/>
    <property type="project" value="TreeGrafter"/>
</dbReference>
<organism evidence="12 13">
    <name type="scientific">Halorutilus salinus</name>
    <dbReference type="NCBI Taxonomy" id="2487751"/>
    <lineage>
        <taxon>Archaea</taxon>
        <taxon>Methanobacteriati</taxon>
        <taxon>Methanobacteriota</taxon>
        <taxon>Stenosarchaea group</taxon>
        <taxon>Halobacteria</taxon>
        <taxon>Halorutilales</taxon>
        <taxon>Halorutilaceae</taxon>
        <taxon>Halorutilus</taxon>
    </lineage>
</organism>
<evidence type="ECO:0000256" key="5">
    <source>
        <dbReference type="ARBA" id="ARBA00022741"/>
    </source>
</evidence>
<evidence type="ECO:0000259" key="11">
    <source>
        <dbReference type="PROSITE" id="PS50846"/>
    </source>
</evidence>
<sequence>MYDAECELCGLPAPSSEDGPDFCCEGCRRVHEAVGEVPETAESDEVEGSAEAPGTEDAFLFVEGMHCSTCELFLESVAEDVEGVEAAEASYATDTVRAVYDAEEVDEEAVAEEVDGYGYTVRTETGGKGTEETEKLRLIIGGFVGLLVMQWYIFFLYPSYLGIGDGEVLAGFARPATRYIPLLLVAVMASVVLFYTGYPILRGAYVSLRARQPNMDLLVALAAVSAYVYSTVAVVLGDVHIYYDVSVAVVMAVSVGNYYEKTVKRRSTELLSELTSAHVNEAELRDAEGTRTVPVEELEEGDEVVVRSGERVPVDGTVIEGTAAVDVSVVTGESLPETKGEGDNVVGGSVVTDNALVVEVGEGARSTLDRLTETLWRVQSGSHGAQRLADRLATVFVPLIILVGATVFVYRLASGTGVSEALLSALTVLVVSCPCAVGLATPLAVASGLREALNEGVVVTNGSVFEEAGETDTVVFDKTGTVTHGDMSVRRLHGDEETARKATAVERFSSHPVSDAFVDEFGVPDATVEGFETETKGVTAVVDGERAVAGSVGEFERRGWEVDGASETARRIRHDGGLPVLVGVDGEVRAVVEVGDTTRDGFEEAVERFDGRTKILLTGDDEEAAERFSDDFDRVLAGVPPDGKMEALRRFSDEGTTTMVGDGTNDAPALAEADVGIAVGSATALASDAADAVVMTDDLTDVPVVFDIAEGTRRRIRQNIGWALTYNAVAVPLAVVGAINPLFAAVAMATSSLLVVLNSSRSIV</sequence>
<feature type="transmembrane region" description="Helical" evidence="10">
    <location>
        <begin position="138"/>
        <end position="159"/>
    </location>
</feature>
<keyword evidence="5" id="KW-0547">Nucleotide-binding</keyword>
<evidence type="ECO:0000256" key="3">
    <source>
        <dbReference type="ARBA" id="ARBA00022692"/>
    </source>
</evidence>
<feature type="transmembrane region" description="Helical" evidence="10">
    <location>
        <begin position="724"/>
        <end position="757"/>
    </location>
</feature>
<dbReference type="AlphaFoldDB" id="A0A9Q4C5N1"/>
<dbReference type="InterPro" id="IPR018303">
    <property type="entry name" value="ATPase_P-typ_P_site"/>
</dbReference>
<reference evidence="12" key="1">
    <citation type="submission" date="2022-09" db="EMBL/GenBank/DDBJ databases">
        <title>Haloadaptaus new haloarchaeum isolated from saline soil.</title>
        <authorList>
            <person name="Duran-Viseras A."/>
            <person name="Sanchez-Porro C."/>
            <person name="Ventosa A."/>
        </authorList>
    </citation>
    <scope>NUCLEOTIDE SEQUENCE</scope>
    <source>
        <strain evidence="12">F3-133</strain>
    </source>
</reference>
<evidence type="ECO:0000256" key="4">
    <source>
        <dbReference type="ARBA" id="ARBA00022723"/>
    </source>
</evidence>
<keyword evidence="13" id="KW-1185">Reference proteome</keyword>
<dbReference type="PROSITE" id="PS50846">
    <property type="entry name" value="HMA_2"/>
    <property type="match status" value="1"/>
</dbReference>
<dbReference type="EMBL" id="RKLV01000011">
    <property type="protein sequence ID" value="MCX2819701.1"/>
    <property type="molecule type" value="Genomic_DNA"/>
</dbReference>
<dbReference type="SUPFAM" id="SSF55008">
    <property type="entry name" value="HMA, heavy metal-associated domain"/>
    <property type="match status" value="1"/>
</dbReference>
<dbReference type="InterPro" id="IPR036412">
    <property type="entry name" value="HAD-like_sf"/>
</dbReference>
<comment type="similarity">
    <text evidence="2">Belongs to the cation transport ATPase (P-type) (TC 3.A.3) family. Type IB subfamily.</text>
</comment>
<dbReference type="GO" id="GO:0055070">
    <property type="term" value="P:copper ion homeostasis"/>
    <property type="evidence" value="ECO:0007669"/>
    <property type="project" value="TreeGrafter"/>
</dbReference>
<evidence type="ECO:0000256" key="2">
    <source>
        <dbReference type="ARBA" id="ARBA00006024"/>
    </source>
</evidence>
<dbReference type="Proteomes" id="UP001149411">
    <property type="component" value="Unassembled WGS sequence"/>
</dbReference>
<dbReference type="PANTHER" id="PTHR43520:SF8">
    <property type="entry name" value="P-TYPE CU(+) TRANSPORTER"/>
    <property type="match status" value="1"/>
</dbReference>
<comment type="caution">
    <text evidence="12">The sequence shown here is derived from an EMBL/GenBank/DDBJ whole genome shotgun (WGS) entry which is preliminary data.</text>
</comment>
<dbReference type="GO" id="GO:0016020">
    <property type="term" value="C:membrane"/>
    <property type="evidence" value="ECO:0007669"/>
    <property type="project" value="InterPro"/>
</dbReference>
<evidence type="ECO:0000313" key="13">
    <source>
        <dbReference type="Proteomes" id="UP001149411"/>
    </source>
</evidence>